<proteinExistence type="predicted"/>
<dbReference type="InterPro" id="IPR021932">
    <property type="entry name" value="DUF3545"/>
</dbReference>
<reference evidence="1" key="2">
    <citation type="submission" date="2020-08" db="EMBL/GenBank/DDBJ databases">
        <authorList>
            <person name="Lai Q."/>
        </authorList>
    </citation>
    <scope>NUCLEOTIDE SEQUENCE</scope>
    <source>
        <strain evidence="1">S27-2</strain>
    </source>
</reference>
<keyword evidence="2" id="KW-1185">Reference proteome</keyword>
<protein>
    <submittedName>
        <fullName evidence="1">DUF3545 family protein</fullName>
    </submittedName>
</protein>
<evidence type="ECO:0000313" key="1">
    <source>
        <dbReference type="EMBL" id="MBC3767807.1"/>
    </source>
</evidence>
<dbReference type="AlphaFoldDB" id="A0A8J6J1D9"/>
<evidence type="ECO:0000313" key="2">
    <source>
        <dbReference type="Proteomes" id="UP000601768"/>
    </source>
</evidence>
<dbReference type="RefSeq" id="WP_186508447.1">
    <property type="nucleotide sequence ID" value="NZ_JACNEP010000026.1"/>
</dbReference>
<name>A0A8J6J1D9_9ALTE</name>
<dbReference type="Pfam" id="PF12065">
    <property type="entry name" value="DUF3545"/>
    <property type="match status" value="1"/>
</dbReference>
<comment type="caution">
    <text evidence="1">The sequence shown here is derived from an EMBL/GenBank/DDBJ whole genome shotgun (WGS) entry which is preliminary data.</text>
</comment>
<gene>
    <name evidence="1" type="ORF">H8B19_18160</name>
</gene>
<sequence>MDNATLISMLDLETRDIKTKKKKRKWREIEAIQDQYRLRKELEEIDMMYELDELESI</sequence>
<dbReference type="Proteomes" id="UP000601768">
    <property type="component" value="Unassembled WGS sequence"/>
</dbReference>
<reference evidence="1" key="1">
    <citation type="journal article" date="2018" name="Int. J. Syst. Evol. Microbiol.">
        <title>Neptunicella marina gen. nov., sp. nov., isolated from surface seawater.</title>
        <authorList>
            <person name="Liu X."/>
            <person name="Lai Q."/>
            <person name="Du Y."/>
            <person name="Zhang X."/>
            <person name="Liu Z."/>
            <person name="Sun F."/>
            <person name="Shao Z."/>
        </authorList>
    </citation>
    <scope>NUCLEOTIDE SEQUENCE</scope>
    <source>
        <strain evidence="1">S27-2</strain>
    </source>
</reference>
<organism evidence="1 2">
    <name type="scientific">Neptunicella marina</name>
    <dbReference type="NCBI Taxonomy" id="2125989"/>
    <lineage>
        <taxon>Bacteria</taxon>
        <taxon>Pseudomonadati</taxon>
        <taxon>Pseudomonadota</taxon>
        <taxon>Gammaproteobacteria</taxon>
        <taxon>Alteromonadales</taxon>
        <taxon>Alteromonadaceae</taxon>
        <taxon>Neptunicella</taxon>
    </lineage>
</organism>
<dbReference type="EMBL" id="JACNEP010000026">
    <property type="protein sequence ID" value="MBC3767807.1"/>
    <property type="molecule type" value="Genomic_DNA"/>
</dbReference>
<accession>A0A8J6J1D9</accession>